<evidence type="ECO:0000256" key="1">
    <source>
        <dbReference type="ARBA" id="ARBA00022729"/>
    </source>
</evidence>
<dbReference type="InterPro" id="IPR001810">
    <property type="entry name" value="F-box_dom"/>
</dbReference>
<dbReference type="Pfam" id="PF13855">
    <property type="entry name" value="LRR_8"/>
    <property type="match status" value="1"/>
</dbReference>
<keyword evidence="1" id="KW-0732">Signal</keyword>
<feature type="domain" description="F-box" evidence="2">
    <location>
        <begin position="4"/>
        <end position="26"/>
    </location>
</feature>
<reference evidence="3 4" key="1">
    <citation type="submission" date="2024-01" db="EMBL/GenBank/DDBJ databases">
        <authorList>
            <consortium name="Genoscope - CEA"/>
            <person name="William W."/>
        </authorList>
    </citation>
    <scope>NUCLEOTIDE SEQUENCE [LARGE SCALE GENOMIC DNA]</scope>
    <source>
        <strain evidence="3 4">29B2s-10</strain>
    </source>
</reference>
<dbReference type="InterPro" id="IPR050328">
    <property type="entry name" value="Dev_Immune_Receptor"/>
</dbReference>
<keyword evidence="4" id="KW-1185">Reference proteome</keyword>
<proteinExistence type="predicted"/>
<evidence type="ECO:0000259" key="2">
    <source>
        <dbReference type="PROSITE" id="PS50181"/>
    </source>
</evidence>
<dbReference type="Gene3D" id="3.80.10.10">
    <property type="entry name" value="Ribonuclease Inhibitor"/>
    <property type="match status" value="1"/>
</dbReference>
<protein>
    <recommendedName>
        <fullName evidence="2">F-box domain-containing protein</fullName>
    </recommendedName>
</protein>
<dbReference type="PROSITE" id="PS50181">
    <property type="entry name" value="FBOX"/>
    <property type="match status" value="1"/>
</dbReference>
<name>A0ABP0EEK4_9ASCO</name>
<sequence length="365" mass="42053">MEGNLTIEKLPQEVTLKILRYLTPKETHGLIGNLQSFEPSKTTKVLIELSFRRLYSGKTLIYSTSEGDKISHRGITDVSLKFREFLDAIEYPDYQQKELAQFRLVRPQTLDFKFNRSANDYTIFVADLYKFASMVDSLETSRGSNVSQYFKCVHQLELHINGNSILIETPSSIVVSILKTLISIASKKNPLKDRFKVLSIICTDIGDYFITQWFQVFGRFANLESLDLSDNMIRSARFNPEEDWIKCATWPPRLKSLFLDKNMITKLTKELIISFPTSLETLSISKNSLVVVGYSDEFFELGKGLPNLKYLNLSDNRGLKFVNPEIFDGHCKLEVLNLKGCYMDRDNLEELRKISLKNEFRLISD</sequence>
<dbReference type="Proteomes" id="UP001497600">
    <property type="component" value="Chromosome E"/>
</dbReference>
<dbReference type="SUPFAM" id="SSF52047">
    <property type="entry name" value="RNI-like"/>
    <property type="match status" value="1"/>
</dbReference>
<dbReference type="PANTHER" id="PTHR24373">
    <property type="entry name" value="SLIT RELATED LEUCINE-RICH REPEAT NEURONAL PROTEIN"/>
    <property type="match status" value="1"/>
</dbReference>
<evidence type="ECO:0000313" key="4">
    <source>
        <dbReference type="Proteomes" id="UP001497600"/>
    </source>
</evidence>
<dbReference type="InterPro" id="IPR001611">
    <property type="entry name" value="Leu-rich_rpt"/>
</dbReference>
<gene>
    <name evidence="3" type="ORF">CAAN4_E00496</name>
</gene>
<accession>A0ABP0EEK4</accession>
<dbReference type="PANTHER" id="PTHR24373:SF275">
    <property type="entry name" value="TIR DOMAIN-CONTAINING PROTEIN"/>
    <property type="match status" value="1"/>
</dbReference>
<dbReference type="EMBL" id="OZ004257">
    <property type="protein sequence ID" value="CAK7906399.1"/>
    <property type="molecule type" value="Genomic_DNA"/>
</dbReference>
<organism evidence="3 4">
    <name type="scientific">[Candida] anglica</name>
    <dbReference type="NCBI Taxonomy" id="148631"/>
    <lineage>
        <taxon>Eukaryota</taxon>
        <taxon>Fungi</taxon>
        <taxon>Dikarya</taxon>
        <taxon>Ascomycota</taxon>
        <taxon>Saccharomycotina</taxon>
        <taxon>Pichiomycetes</taxon>
        <taxon>Debaryomycetaceae</taxon>
        <taxon>Kurtzmaniella</taxon>
    </lineage>
</organism>
<evidence type="ECO:0000313" key="3">
    <source>
        <dbReference type="EMBL" id="CAK7906399.1"/>
    </source>
</evidence>
<dbReference type="InterPro" id="IPR032675">
    <property type="entry name" value="LRR_dom_sf"/>
</dbReference>